<comment type="caution">
    <text evidence="2">The sequence shown here is derived from an EMBL/GenBank/DDBJ whole genome shotgun (WGS) entry which is preliminary data.</text>
</comment>
<feature type="transmembrane region" description="Helical" evidence="1">
    <location>
        <begin position="312"/>
        <end position="332"/>
    </location>
</feature>
<dbReference type="OrthoDB" id="5919183at2759"/>
<proteinExistence type="predicted"/>
<keyword evidence="1" id="KW-0812">Transmembrane</keyword>
<evidence type="ECO:0008006" key="4">
    <source>
        <dbReference type="Google" id="ProtNLM"/>
    </source>
</evidence>
<keyword evidence="3" id="KW-1185">Reference proteome</keyword>
<dbReference type="Proteomes" id="UP000054630">
    <property type="component" value="Unassembled WGS sequence"/>
</dbReference>
<dbReference type="Gene3D" id="1.20.1070.10">
    <property type="entry name" value="Rhodopsin 7-helix transmembrane proteins"/>
    <property type="match status" value="1"/>
</dbReference>
<name>A0A0V0RQT0_9BILA</name>
<reference evidence="2 3" key="1">
    <citation type="submission" date="2015-01" db="EMBL/GenBank/DDBJ databases">
        <title>Evolution of Trichinella species and genotypes.</title>
        <authorList>
            <person name="Korhonen P.K."/>
            <person name="Edoardo P."/>
            <person name="Giuseppe L.R."/>
            <person name="Gasser R.B."/>
        </authorList>
    </citation>
    <scope>NUCLEOTIDE SEQUENCE [LARGE SCALE GENOMIC DNA]</scope>
    <source>
        <strain evidence="2">ISS37</strain>
    </source>
</reference>
<sequence>MLQHATEVSECSATCLRSLKISSSILLLTGDVHCCLITINCVWQTYAIYIKSGYNTSERSLYLPSLARVPLFLSGIPRIKYTHQFEDALPVVFFTCPSNEAQRRDSFAFRRSRDVTVLALKTSTSASSLMSTTAWRLIPASMGVRPLLRFQDLNMHTLLALSLERMTSLCKPSWHNAAFTRRKVFSVLLIFICIVCVKVVCILNDVIRRSEIQVDRSCTFFLVFSPAICRMLMFSYMVVIYFTALVYFSTCAVVRFKKRNVATELRSMQLYREASLTRSFGLVLLFLIILQALPLTVILIDRGKTLPAEFTNYTRTISDIAWLVIPVIYFYSHPDINEQLIKRFPILKAFFSHKQKTAESAVYIGDKSDTKKKPSS</sequence>
<evidence type="ECO:0000313" key="2">
    <source>
        <dbReference type="EMBL" id="KRX16838.1"/>
    </source>
</evidence>
<keyword evidence="1" id="KW-0472">Membrane</keyword>
<dbReference type="EMBL" id="JYDL01000099">
    <property type="protein sequence ID" value="KRX16838.1"/>
    <property type="molecule type" value="Genomic_DNA"/>
</dbReference>
<keyword evidence="1" id="KW-1133">Transmembrane helix</keyword>
<evidence type="ECO:0000313" key="3">
    <source>
        <dbReference type="Proteomes" id="UP000054630"/>
    </source>
</evidence>
<organism evidence="2 3">
    <name type="scientific">Trichinella nelsoni</name>
    <dbReference type="NCBI Taxonomy" id="6336"/>
    <lineage>
        <taxon>Eukaryota</taxon>
        <taxon>Metazoa</taxon>
        <taxon>Ecdysozoa</taxon>
        <taxon>Nematoda</taxon>
        <taxon>Enoplea</taxon>
        <taxon>Dorylaimia</taxon>
        <taxon>Trichinellida</taxon>
        <taxon>Trichinellidae</taxon>
        <taxon>Trichinella</taxon>
    </lineage>
</organism>
<feature type="transmembrane region" description="Helical" evidence="1">
    <location>
        <begin position="184"/>
        <end position="207"/>
    </location>
</feature>
<accession>A0A0V0RQT0</accession>
<evidence type="ECO:0000256" key="1">
    <source>
        <dbReference type="SAM" id="Phobius"/>
    </source>
</evidence>
<feature type="transmembrane region" description="Helical" evidence="1">
    <location>
        <begin position="276"/>
        <end position="300"/>
    </location>
</feature>
<dbReference type="SUPFAM" id="SSF81321">
    <property type="entry name" value="Family A G protein-coupled receptor-like"/>
    <property type="match status" value="1"/>
</dbReference>
<protein>
    <recommendedName>
        <fullName evidence="4">G-protein coupled receptors family 1 profile domain-containing protein</fullName>
    </recommendedName>
</protein>
<gene>
    <name evidence="2" type="ORF">T07_12047</name>
</gene>
<dbReference type="AlphaFoldDB" id="A0A0V0RQT0"/>